<reference evidence="1" key="1">
    <citation type="submission" date="2009-05" db="EMBL/GenBank/DDBJ databases">
        <authorList>
            <person name="Harkins D.M."/>
            <person name="DeShazer D."/>
            <person name="Woods D.E."/>
            <person name="Brinkac L.M."/>
            <person name="Brown K.A."/>
            <person name="Hung G.C."/>
            <person name="Tuanyok A."/>
            <person name="Zhang B."/>
            <person name="Nierman W.C."/>
        </authorList>
    </citation>
    <scope>NUCLEOTIDE SEQUENCE [LARGE SCALE GENOMIC DNA]</scope>
    <source>
        <strain evidence="1">1710a</strain>
    </source>
</reference>
<dbReference type="Proteomes" id="UP000001812">
    <property type="component" value="Chromosome I"/>
</dbReference>
<sequence length="110" mass="12499">MPGAFVVERFHGREGVNESFRFEIDVLSSEPFLDLTPLIGHAARLRLATGAGESSWNGYVTYAAYADSDGEITRYRLTMESWLAPLRLRRNCLYFVDVDTKDICERVFGD</sequence>
<name>A0A0E1WHX7_BURPE</name>
<dbReference type="Gene3D" id="2.30.110.50">
    <property type="match status" value="1"/>
</dbReference>
<dbReference type="SUPFAM" id="SSF69279">
    <property type="entry name" value="Phage tail proteins"/>
    <property type="match status" value="1"/>
</dbReference>
<organism evidence="1">
    <name type="scientific">Burkholderia pseudomallei 1710a</name>
    <dbReference type="NCBI Taxonomy" id="320371"/>
    <lineage>
        <taxon>Bacteria</taxon>
        <taxon>Pseudomonadati</taxon>
        <taxon>Pseudomonadota</taxon>
        <taxon>Betaproteobacteria</taxon>
        <taxon>Burkholderiales</taxon>
        <taxon>Burkholderiaceae</taxon>
        <taxon>Burkholderia</taxon>
        <taxon>pseudomallei group</taxon>
    </lineage>
</organism>
<dbReference type="Pfam" id="PF05954">
    <property type="entry name" value="Phage_GPD"/>
    <property type="match status" value="1"/>
</dbReference>
<accession>A0A0E1WHX7</accession>
<dbReference type="EMBL" id="CM000832">
    <property type="protein sequence ID" value="EET09227.1"/>
    <property type="molecule type" value="Genomic_DNA"/>
</dbReference>
<gene>
    <name evidence="1" type="primary">vrgS</name>
    <name evidence="1" type="ORF">BURPS1710A_2057</name>
</gene>
<dbReference type="HOGENOM" id="CLU_172369_0_0_4"/>
<protein>
    <submittedName>
        <fullName evidence="1">Rhs element Vgr protein</fullName>
    </submittedName>
</protein>
<dbReference type="AlphaFoldDB" id="A0A0E1WHX7"/>
<proteinExistence type="predicted"/>
<evidence type="ECO:0000313" key="1">
    <source>
        <dbReference type="EMBL" id="EET09227.1"/>
    </source>
</evidence>